<organism evidence="3">
    <name type="scientific">Alexandrium monilatum</name>
    <dbReference type="NCBI Taxonomy" id="311494"/>
    <lineage>
        <taxon>Eukaryota</taxon>
        <taxon>Sar</taxon>
        <taxon>Alveolata</taxon>
        <taxon>Dinophyceae</taxon>
        <taxon>Gonyaulacales</taxon>
        <taxon>Pyrocystaceae</taxon>
        <taxon>Alexandrium</taxon>
    </lineage>
</organism>
<evidence type="ECO:0000256" key="1">
    <source>
        <dbReference type="SAM" id="MobiDB-lite"/>
    </source>
</evidence>
<reference evidence="3" key="1">
    <citation type="submission" date="2021-01" db="EMBL/GenBank/DDBJ databases">
        <authorList>
            <person name="Corre E."/>
            <person name="Pelletier E."/>
            <person name="Niang G."/>
            <person name="Scheremetjew M."/>
            <person name="Finn R."/>
            <person name="Kale V."/>
            <person name="Holt S."/>
            <person name="Cochrane G."/>
            <person name="Meng A."/>
            <person name="Brown T."/>
            <person name="Cohen L."/>
        </authorList>
    </citation>
    <scope>NUCLEOTIDE SEQUENCE</scope>
    <source>
        <strain evidence="3">CCMP3105</strain>
    </source>
</reference>
<feature type="region of interest" description="Disordered" evidence="1">
    <location>
        <begin position="1"/>
        <end position="25"/>
    </location>
</feature>
<protein>
    <recommendedName>
        <fullName evidence="2">LicD/FKTN/FKRP nucleotidyltransferase domain-containing protein</fullName>
    </recommendedName>
</protein>
<name>A0A7S4RW50_9DINO</name>
<gene>
    <name evidence="3" type="ORF">AMON00008_LOCUS41379</name>
</gene>
<dbReference type="PANTHER" id="PTHR43404:SF2">
    <property type="entry name" value="LIPOPOLYSACCHARIDE CHOLINEPHOSPHOTRANSFERASE LICD"/>
    <property type="match status" value="1"/>
</dbReference>
<dbReference type="InterPro" id="IPR052942">
    <property type="entry name" value="LPS_cholinephosphotransferase"/>
</dbReference>
<accession>A0A7S4RW50</accession>
<sequence length="392" mass="41795">MAAAPEAPGAQEAPAAQEATDAQSSGEALEAALHRMLPPLEHQVKLLAMLQAIDEALGRVGVTYWVTGGTLLGAVRHQGFIPHDDDVDIELFASDLPRAIEALGAVGRSFRGLGEWPGSNVPMGRFFFWGADGRFSESIDVFLREDSLEELREFPSRQEVYPLRRADFHNISVPVPCNPDPFLARCYSGSWAEEAVIWGHTAHGRELLLAPVSEYVRAAQVAGYQAPRALPTATESLAAVGLHCHGELRELLWRSLGWASPYGPPECDAGAARAEEDLSNLEALGLEARHLSLGADAAAALQGGGLEALQARTGAFLELTLLPGRPSAALRAVGAPEELARVEEAVAELESREPTCRTLEGHGGSEPASLHDQWSAASRHGEAPPGWVEAAA</sequence>
<dbReference type="PANTHER" id="PTHR43404">
    <property type="entry name" value="LIPOPOLYSACCHARIDE CHOLINEPHOSPHOTRANSFERASE LICD"/>
    <property type="match status" value="1"/>
</dbReference>
<feature type="compositionally biased region" description="Low complexity" evidence="1">
    <location>
        <begin position="1"/>
        <end position="23"/>
    </location>
</feature>
<dbReference type="Pfam" id="PF04991">
    <property type="entry name" value="LicD"/>
    <property type="match status" value="1"/>
</dbReference>
<proteinExistence type="predicted"/>
<dbReference type="GO" id="GO:0009100">
    <property type="term" value="P:glycoprotein metabolic process"/>
    <property type="evidence" value="ECO:0007669"/>
    <property type="project" value="UniProtKB-ARBA"/>
</dbReference>
<feature type="domain" description="LicD/FKTN/FKRP nucleotidyltransferase" evidence="2">
    <location>
        <begin position="61"/>
        <end position="101"/>
    </location>
</feature>
<dbReference type="InterPro" id="IPR007074">
    <property type="entry name" value="LicD/FKTN/FKRP_NTP_transf"/>
</dbReference>
<dbReference type="AlphaFoldDB" id="A0A7S4RW50"/>
<feature type="region of interest" description="Disordered" evidence="1">
    <location>
        <begin position="357"/>
        <end position="392"/>
    </location>
</feature>
<evidence type="ECO:0000259" key="2">
    <source>
        <dbReference type="Pfam" id="PF04991"/>
    </source>
</evidence>
<dbReference type="EMBL" id="HBNR01058804">
    <property type="protein sequence ID" value="CAE4626885.1"/>
    <property type="molecule type" value="Transcribed_RNA"/>
</dbReference>
<evidence type="ECO:0000313" key="3">
    <source>
        <dbReference type="EMBL" id="CAE4626885.1"/>
    </source>
</evidence>